<keyword evidence="7" id="KW-0902">Two-component regulatory system</keyword>
<dbReference type="InterPro" id="IPR036890">
    <property type="entry name" value="HATPase_C_sf"/>
</dbReference>
<dbReference type="FunFam" id="3.30.565.10:FF:000006">
    <property type="entry name" value="Sensor histidine kinase WalK"/>
    <property type="match status" value="1"/>
</dbReference>
<dbReference type="InterPro" id="IPR036097">
    <property type="entry name" value="HisK_dim/P_sf"/>
</dbReference>
<dbReference type="Pfam" id="PF02518">
    <property type="entry name" value="HATPase_c"/>
    <property type="match status" value="1"/>
</dbReference>
<dbReference type="EC" id="2.7.13.3" evidence="3"/>
<comment type="catalytic activity">
    <reaction evidence="1">
        <text>ATP + protein L-histidine = ADP + protein N-phospho-L-histidine.</text>
        <dbReference type="EC" id="2.7.13.3"/>
    </reaction>
</comment>
<evidence type="ECO:0000256" key="8">
    <source>
        <dbReference type="ARBA" id="ARBA00023136"/>
    </source>
</evidence>
<dbReference type="GO" id="GO:0016036">
    <property type="term" value="P:cellular response to phosphate starvation"/>
    <property type="evidence" value="ECO:0007669"/>
    <property type="project" value="TreeGrafter"/>
</dbReference>
<dbReference type="EMBL" id="FNWV01000007">
    <property type="protein sequence ID" value="SEH68473.1"/>
    <property type="molecule type" value="Genomic_DNA"/>
</dbReference>
<dbReference type="InterPro" id="IPR000014">
    <property type="entry name" value="PAS"/>
</dbReference>
<evidence type="ECO:0000259" key="10">
    <source>
        <dbReference type="PROSITE" id="PS50109"/>
    </source>
</evidence>
<dbReference type="FunFam" id="1.10.287.130:FF:000001">
    <property type="entry name" value="Two-component sensor histidine kinase"/>
    <property type="match status" value="1"/>
</dbReference>
<keyword evidence="5" id="KW-0808">Transferase</keyword>
<dbReference type="CDD" id="cd00082">
    <property type="entry name" value="HisKA"/>
    <property type="match status" value="1"/>
</dbReference>
<evidence type="ECO:0000256" key="6">
    <source>
        <dbReference type="ARBA" id="ARBA00022777"/>
    </source>
</evidence>
<dbReference type="PANTHER" id="PTHR45453:SF1">
    <property type="entry name" value="PHOSPHATE REGULON SENSOR PROTEIN PHOR"/>
    <property type="match status" value="1"/>
</dbReference>
<dbReference type="SMART" id="SM00387">
    <property type="entry name" value="HATPase_c"/>
    <property type="match status" value="1"/>
</dbReference>
<dbReference type="PRINTS" id="PR00344">
    <property type="entry name" value="BCTRLSENSOR"/>
</dbReference>
<evidence type="ECO:0000256" key="1">
    <source>
        <dbReference type="ARBA" id="ARBA00000085"/>
    </source>
</evidence>
<evidence type="ECO:0000256" key="3">
    <source>
        <dbReference type="ARBA" id="ARBA00012438"/>
    </source>
</evidence>
<dbReference type="PROSITE" id="PS50109">
    <property type="entry name" value="HIS_KIN"/>
    <property type="match status" value="1"/>
</dbReference>
<dbReference type="InterPro" id="IPR005467">
    <property type="entry name" value="His_kinase_dom"/>
</dbReference>
<feature type="domain" description="Histidine kinase" evidence="10">
    <location>
        <begin position="343"/>
        <end position="558"/>
    </location>
</feature>
<feature type="transmembrane region" description="Helical" evidence="9">
    <location>
        <begin position="154"/>
        <end position="173"/>
    </location>
</feature>
<dbReference type="PANTHER" id="PTHR45453">
    <property type="entry name" value="PHOSPHATE REGULON SENSOR PROTEIN PHOR"/>
    <property type="match status" value="1"/>
</dbReference>
<comment type="subcellular location">
    <subcellularLocation>
        <location evidence="2">Membrane</location>
    </subcellularLocation>
</comment>
<dbReference type="CDD" id="cd00130">
    <property type="entry name" value="PAS"/>
    <property type="match status" value="1"/>
</dbReference>
<dbReference type="Pfam" id="PF00512">
    <property type="entry name" value="HisKA"/>
    <property type="match status" value="1"/>
</dbReference>
<dbReference type="CDD" id="cd00075">
    <property type="entry name" value="HATPase"/>
    <property type="match status" value="1"/>
</dbReference>
<dbReference type="Gene3D" id="3.30.565.10">
    <property type="entry name" value="Histidine kinase-like ATPase, C-terminal domain"/>
    <property type="match status" value="1"/>
</dbReference>
<dbReference type="GO" id="GO:0000155">
    <property type="term" value="F:phosphorelay sensor kinase activity"/>
    <property type="evidence" value="ECO:0007669"/>
    <property type="project" value="InterPro"/>
</dbReference>
<dbReference type="Gene3D" id="3.30.450.20">
    <property type="entry name" value="PAS domain"/>
    <property type="match status" value="1"/>
</dbReference>
<dbReference type="SUPFAM" id="SSF55874">
    <property type="entry name" value="ATPase domain of HSP90 chaperone/DNA topoisomerase II/histidine kinase"/>
    <property type="match status" value="1"/>
</dbReference>
<dbReference type="GO" id="GO:0005886">
    <property type="term" value="C:plasma membrane"/>
    <property type="evidence" value="ECO:0007669"/>
    <property type="project" value="TreeGrafter"/>
</dbReference>
<evidence type="ECO:0000313" key="11">
    <source>
        <dbReference type="EMBL" id="SEH68473.1"/>
    </source>
</evidence>
<keyword evidence="8 9" id="KW-0472">Membrane</keyword>
<dbReference type="GO" id="GO:0004721">
    <property type="term" value="F:phosphoprotein phosphatase activity"/>
    <property type="evidence" value="ECO:0007669"/>
    <property type="project" value="TreeGrafter"/>
</dbReference>
<protein>
    <recommendedName>
        <fullName evidence="3">histidine kinase</fullName>
        <ecNumber evidence="3">2.7.13.3</ecNumber>
    </recommendedName>
</protein>
<evidence type="ECO:0000256" key="5">
    <source>
        <dbReference type="ARBA" id="ARBA00022679"/>
    </source>
</evidence>
<dbReference type="Gene3D" id="1.10.287.130">
    <property type="match status" value="1"/>
</dbReference>
<reference evidence="11 12" key="1">
    <citation type="submission" date="2016-10" db="EMBL/GenBank/DDBJ databases">
        <authorList>
            <person name="de Groot N.N."/>
        </authorList>
    </citation>
    <scope>NUCLEOTIDE SEQUENCE [LARGE SCALE GENOMIC DNA]</scope>
    <source>
        <strain evidence="11 12">YAD2003</strain>
    </source>
</reference>
<dbReference type="SUPFAM" id="SSF55785">
    <property type="entry name" value="PYP-like sensor domain (PAS domain)"/>
    <property type="match status" value="1"/>
</dbReference>
<evidence type="ECO:0000256" key="4">
    <source>
        <dbReference type="ARBA" id="ARBA00022553"/>
    </source>
</evidence>
<evidence type="ECO:0000256" key="7">
    <source>
        <dbReference type="ARBA" id="ARBA00023012"/>
    </source>
</evidence>
<dbReference type="InterPro" id="IPR050351">
    <property type="entry name" value="BphY/WalK/GraS-like"/>
</dbReference>
<accession>A0A1H6KAI2</accession>
<name>A0A1H6KAI2_RUMFL</name>
<gene>
    <name evidence="11" type="ORF">SAMN02910265_02112</name>
</gene>
<keyword evidence="6 11" id="KW-0418">Kinase</keyword>
<dbReference type="InterPro" id="IPR004358">
    <property type="entry name" value="Sig_transdc_His_kin-like_C"/>
</dbReference>
<dbReference type="InterPro" id="IPR035965">
    <property type="entry name" value="PAS-like_dom_sf"/>
</dbReference>
<feature type="transmembrane region" description="Helical" evidence="9">
    <location>
        <begin position="9"/>
        <end position="33"/>
    </location>
</feature>
<organism evidence="11 12">
    <name type="scientific">Ruminococcus flavefaciens</name>
    <dbReference type="NCBI Taxonomy" id="1265"/>
    <lineage>
        <taxon>Bacteria</taxon>
        <taxon>Bacillati</taxon>
        <taxon>Bacillota</taxon>
        <taxon>Clostridia</taxon>
        <taxon>Eubacteriales</taxon>
        <taxon>Oscillospiraceae</taxon>
        <taxon>Ruminococcus</taxon>
    </lineage>
</organism>
<dbReference type="Proteomes" id="UP000183190">
    <property type="component" value="Unassembled WGS sequence"/>
</dbReference>
<dbReference type="SUPFAM" id="SSF47384">
    <property type="entry name" value="Homodimeric domain of signal transducing histidine kinase"/>
    <property type="match status" value="1"/>
</dbReference>
<keyword evidence="9" id="KW-1133">Transmembrane helix</keyword>
<dbReference type="AlphaFoldDB" id="A0A1H6KAI2"/>
<keyword evidence="4" id="KW-0597">Phosphoprotein</keyword>
<keyword evidence="9" id="KW-0812">Transmembrane</keyword>
<dbReference type="InterPro" id="IPR003594">
    <property type="entry name" value="HATPase_dom"/>
</dbReference>
<evidence type="ECO:0000256" key="9">
    <source>
        <dbReference type="SAM" id="Phobius"/>
    </source>
</evidence>
<proteinExistence type="predicted"/>
<evidence type="ECO:0000256" key="2">
    <source>
        <dbReference type="ARBA" id="ARBA00004370"/>
    </source>
</evidence>
<dbReference type="SMART" id="SM00388">
    <property type="entry name" value="HisKA"/>
    <property type="match status" value="1"/>
</dbReference>
<sequence>MTILLTKKIFIGIITICAISVIAAIMLVTALMYDKSVESAEKEVKNHTLIISSAVERLGEDFLESSDFGDDIRVTWIDQRGQVVFDTEEAPEALENHSDRKEISEAFEKGEGSSSRYSKTIMQKTINYAVRLKDHSVIRVSSVHISLEAQLLKVLNPMLLILAVVVVFSVLAATRVSRNIVRPINNIDLAHPDTKKSYKELAPLLEKLRSQNNKVSRQMDEIQSSREQFGLMTESMDEGLIITDPKLNVLTCNTSAKKLLGAGAFTEGQSVYALNNSEDFRRCIMNALGGRRSECILRTGGGQREVIASPANSIDMVCGLVVFIMDVTEKQELETMRREFTSNVSHELKTPLTTIYGISDMLANGMVKQEDVAQFGGNIRSEAERLINLINDIVSLSKLDEDSAPRENESVELYSLAEEVLERLKLSAEEKGVTTELTGEKVSLIGSRTILGEILYNLCDNAIKYNVSGGSLSVKISHIPQRAIITVSDTGMGIPQQHIGRIFERFYRVDKSRSRKIKGTGLGLSIVKHGVMYHNGTVRVESEAGKGTVFTVELPIEKKQ</sequence>
<dbReference type="InterPro" id="IPR003661">
    <property type="entry name" value="HisK_dim/P_dom"/>
</dbReference>
<evidence type="ECO:0000313" key="12">
    <source>
        <dbReference type="Proteomes" id="UP000183190"/>
    </source>
</evidence>